<dbReference type="STRING" id="48467.SAMN02745166_04484"/>
<protein>
    <submittedName>
        <fullName evidence="7">RNA polymerase sigma-70 factor, ECF subfamily</fullName>
    </submittedName>
</protein>
<name>A0A1T4YXD2_9BACT</name>
<dbReference type="InterPro" id="IPR013325">
    <property type="entry name" value="RNA_pol_sigma_r2"/>
</dbReference>
<evidence type="ECO:0000256" key="1">
    <source>
        <dbReference type="ARBA" id="ARBA00010641"/>
    </source>
</evidence>
<evidence type="ECO:0000313" key="8">
    <source>
        <dbReference type="Proteomes" id="UP000190774"/>
    </source>
</evidence>
<evidence type="ECO:0000256" key="2">
    <source>
        <dbReference type="ARBA" id="ARBA00023015"/>
    </source>
</evidence>
<proteinExistence type="inferred from homology"/>
<sequence length="189" mass="21496">MPSPELTDETLLQRAGAGDARAFEQIYDRHSPRLFGFLCQMLGNEKEAEDVLQEGFLYVWDHAKAYDSTRSAPSTWLVMIFRNKAIDRLRALGRREKLLEKAAVEEAVLRTSSEVPGETLEEREKRLWVQQALQALPTEQRRLIEFAFLKGLTHPAIAESLGLPLGTVKTHIRRGLLKLRDLMKGGLSR</sequence>
<keyword evidence="3" id="KW-0731">Sigma factor</keyword>
<dbReference type="Pfam" id="PF04542">
    <property type="entry name" value="Sigma70_r2"/>
    <property type="match status" value="1"/>
</dbReference>
<evidence type="ECO:0000313" key="7">
    <source>
        <dbReference type="EMBL" id="SKB06450.1"/>
    </source>
</evidence>
<dbReference type="SUPFAM" id="SSF88946">
    <property type="entry name" value="Sigma2 domain of RNA polymerase sigma factors"/>
    <property type="match status" value="1"/>
</dbReference>
<accession>A0A1T4YXD2</accession>
<dbReference type="InterPro" id="IPR013324">
    <property type="entry name" value="RNA_pol_sigma_r3/r4-like"/>
</dbReference>
<evidence type="ECO:0000259" key="5">
    <source>
        <dbReference type="Pfam" id="PF04542"/>
    </source>
</evidence>
<dbReference type="EMBL" id="FUYE01000020">
    <property type="protein sequence ID" value="SKB06450.1"/>
    <property type="molecule type" value="Genomic_DNA"/>
</dbReference>
<keyword evidence="2" id="KW-0805">Transcription regulation</keyword>
<dbReference type="InterPro" id="IPR007627">
    <property type="entry name" value="RNA_pol_sigma70_r2"/>
</dbReference>
<dbReference type="GO" id="GO:0006352">
    <property type="term" value="P:DNA-templated transcription initiation"/>
    <property type="evidence" value="ECO:0007669"/>
    <property type="project" value="InterPro"/>
</dbReference>
<dbReference type="CDD" id="cd06171">
    <property type="entry name" value="Sigma70_r4"/>
    <property type="match status" value="1"/>
</dbReference>
<reference evidence="8" key="1">
    <citation type="submission" date="2017-02" db="EMBL/GenBank/DDBJ databases">
        <authorList>
            <person name="Varghese N."/>
            <person name="Submissions S."/>
        </authorList>
    </citation>
    <scope>NUCLEOTIDE SEQUENCE [LARGE SCALE GENOMIC DNA]</scope>
    <source>
        <strain evidence="8">ATCC 700200</strain>
    </source>
</reference>
<dbReference type="GO" id="GO:0016987">
    <property type="term" value="F:sigma factor activity"/>
    <property type="evidence" value="ECO:0007669"/>
    <property type="project" value="UniProtKB-KW"/>
</dbReference>
<dbReference type="OrthoDB" id="9784272at2"/>
<evidence type="ECO:0000256" key="4">
    <source>
        <dbReference type="ARBA" id="ARBA00023163"/>
    </source>
</evidence>
<dbReference type="Gene3D" id="1.10.1740.10">
    <property type="match status" value="1"/>
</dbReference>
<dbReference type="GO" id="GO:0003677">
    <property type="term" value="F:DNA binding"/>
    <property type="evidence" value="ECO:0007669"/>
    <property type="project" value="InterPro"/>
</dbReference>
<dbReference type="InterPro" id="IPR013249">
    <property type="entry name" value="RNA_pol_sigma70_r4_t2"/>
</dbReference>
<dbReference type="RefSeq" id="WP_078815614.1">
    <property type="nucleotide sequence ID" value="NZ_FUYE01000020.1"/>
</dbReference>
<comment type="similarity">
    <text evidence="1">Belongs to the sigma-70 factor family. ECF subfamily.</text>
</comment>
<gene>
    <name evidence="7" type="ORF">SAMN02745166_04484</name>
</gene>
<evidence type="ECO:0000259" key="6">
    <source>
        <dbReference type="Pfam" id="PF08281"/>
    </source>
</evidence>
<dbReference type="SUPFAM" id="SSF88659">
    <property type="entry name" value="Sigma3 and sigma4 domains of RNA polymerase sigma factors"/>
    <property type="match status" value="1"/>
</dbReference>
<dbReference type="Gene3D" id="1.10.10.10">
    <property type="entry name" value="Winged helix-like DNA-binding domain superfamily/Winged helix DNA-binding domain"/>
    <property type="match status" value="1"/>
</dbReference>
<keyword evidence="8" id="KW-1185">Reference proteome</keyword>
<dbReference type="PANTHER" id="PTHR43133:SF62">
    <property type="entry name" value="RNA POLYMERASE SIGMA FACTOR SIGZ"/>
    <property type="match status" value="1"/>
</dbReference>
<feature type="domain" description="RNA polymerase sigma-70 region 2" evidence="5">
    <location>
        <begin position="26"/>
        <end position="94"/>
    </location>
</feature>
<dbReference type="InterPro" id="IPR014284">
    <property type="entry name" value="RNA_pol_sigma-70_dom"/>
</dbReference>
<dbReference type="Pfam" id="PF08281">
    <property type="entry name" value="Sigma70_r4_2"/>
    <property type="match status" value="1"/>
</dbReference>
<evidence type="ECO:0000256" key="3">
    <source>
        <dbReference type="ARBA" id="ARBA00023082"/>
    </source>
</evidence>
<feature type="domain" description="RNA polymerase sigma factor 70 region 4 type 2" evidence="6">
    <location>
        <begin position="127"/>
        <end position="179"/>
    </location>
</feature>
<keyword evidence="4" id="KW-0804">Transcription</keyword>
<dbReference type="PANTHER" id="PTHR43133">
    <property type="entry name" value="RNA POLYMERASE ECF-TYPE SIGMA FACTO"/>
    <property type="match status" value="1"/>
</dbReference>
<dbReference type="NCBIfam" id="TIGR02937">
    <property type="entry name" value="sigma70-ECF"/>
    <property type="match status" value="1"/>
</dbReference>
<dbReference type="InterPro" id="IPR039425">
    <property type="entry name" value="RNA_pol_sigma-70-like"/>
</dbReference>
<organism evidence="7 8">
    <name type="scientific">Prosthecobacter debontii</name>
    <dbReference type="NCBI Taxonomy" id="48467"/>
    <lineage>
        <taxon>Bacteria</taxon>
        <taxon>Pseudomonadati</taxon>
        <taxon>Verrucomicrobiota</taxon>
        <taxon>Verrucomicrobiia</taxon>
        <taxon>Verrucomicrobiales</taxon>
        <taxon>Verrucomicrobiaceae</taxon>
        <taxon>Prosthecobacter</taxon>
    </lineage>
</organism>
<dbReference type="Proteomes" id="UP000190774">
    <property type="component" value="Unassembled WGS sequence"/>
</dbReference>
<dbReference type="InterPro" id="IPR036388">
    <property type="entry name" value="WH-like_DNA-bd_sf"/>
</dbReference>
<dbReference type="AlphaFoldDB" id="A0A1T4YXD2"/>